<accession>A0A9N8Z5L5</accession>
<feature type="non-terminal residue" evidence="1">
    <location>
        <position position="217"/>
    </location>
</feature>
<proteinExistence type="predicted"/>
<dbReference type="OrthoDB" id="2434386at2759"/>
<evidence type="ECO:0000313" key="1">
    <source>
        <dbReference type="EMBL" id="CAG8477965.1"/>
    </source>
</evidence>
<dbReference type="Proteomes" id="UP000789396">
    <property type="component" value="Unassembled WGS sequence"/>
</dbReference>
<gene>
    <name evidence="1" type="ORF">RFULGI_LOCUS1413</name>
</gene>
<protein>
    <submittedName>
        <fullName evidence="1">1874_t:CDS:1</fullName>
    </submittedName>
</protein>
<reference evidence="1" key="1">
    <citation type="submission" date="2021-06" db="EMBL/GenBank/DDBJ databases">
        <authorList>
            <person name="Kallberg Y."/>
            <person name="Tangrot J."/>
            <person name="Rosling A."/>
        </authorList>
    </citation>
    <scope>NUCLEOTIDE SEQUENCE</scope>
    <source>
        <strain evidence="1">IN212</strain>
    </source>
</reference>
<comment type="caution">
    <text evidence="1">The sequence shown here is derived from an EMBL/GenBank/DDBJ whole genome shotgun (WGS) entry which is preliminary data.</text>
</comment>
<keyword evidence="2" id="KW-1185">Reference proteome</keyword>
<organism evidence="1 2">
    <name type="scientific">Racocetra fulgida</name>
    <dbReference type="NCBI Taxonomy" id="60492"/>
    <lineage>
        <taxon>Eukaryota</taxon>
        <taxon>Fungi</taxon>
        <taxon>Fungi incertae sedis</taxon>
        <taxon>Mucoromycota</taxon>
        <taxon>Glomeromycotina</taxon>
        <taxon>Glomeromycetes</taxon>
        <taxon>Diversisporales</taxon>
        <taxon>Gigasporaceae</taxon>
        <taxon>Racocetra</taxon>
    </lineage>
</organism>
<dbReference type="EMBL" id="CAJVPZ010000856">
    <property type="protein sequence ID" value="CAG8477965.1"/>
    <property type="molecule type" value="Genomic_DNA"/>
</dbReference>
<sequence>RPRQDLIKSAGHCSKSALDKRAKDVAAMIKETFIQNSVFKYHKKDSILLKSFEYTVNGQNYYLSFGTDNAQKEYDILNIVKIMDSNYISHDAYRSLAAIDYHLPRQKVKHVMTFMILNDQEHHHIPSYHHTIALYPGIEKYKSLEVILNPFLNNLRDLKVNGLEVEDKFIELYMVMCNQDSDPLYLKHLAFEWLKLFLKPDERDPKNPQKASIYQIM</sequence>
<name>A0A9N8Z5L5_9GLOM</name>
<evidence type="ECO:0000313" key="2">
    <source>
        <dbReference type="Proteomes" id="UP000789396"/>
    </source>
</evidence>
<dbReference type="AlphaFoldDB" id="A0A9N8Z5L5"/>